<sequence>MEGKINKYHIILLITVFFGWAVSATDIVLNAFLINQITNAFHISDAIFGIIGIAFGAGDGLGGFLFRRINDLRWGRKLTFLTTLVGVMVFTALTGLPVNFPMYVISRLGAGIFSDGEMTAGWVLLAEQIPTGRRSWFISISQGGVAVGYFLADTFAGTFASPSALGWRAGFLANALFGLAAYLIRLEIRESPLWSRIIQVKALEKASIRQGISEIFKGCYKLVTILAFIGLSAAFFATAFS</sequence>
<feature type="transmembrane region" description="Helical" evidence="5">
    <location>
        <begin position="219"/>
        <end position="240"/>
    </location>
</feature>
<feature type="transmembrane region" description="Helical" evidence="5">
    <location>
        <begin position="165"/>
        <end position="184"/>
    </location>
</feature>
<feature type="domain" description="Major facilitator superfamily (MFS) profile" evidence="6">
    <location>
        <begin position="12"/>
        <end position="241"/>
    </location>
</feature>
<dbReference type="InterPro" id="IPR011701">
    <property type="entry name" value="MFS"/>
</dbReference>
<feature type="transmembrane region" description="Helical" evidence="5">
    <location>
        <begin position="137"/>
        <end position="159"/>
    </location>
</feature>
<dbReference type="InterPro" id="IPR020846">
    <property type="entry name" value="MFS_dom"/>
</dbReference>
<dbReference type="PANTHER" id="PTHR23508:SF10">
    <property type="entry name" value="CARBOXYLIC ACID TRANSPORTER PROTEIN HOMOLOG"/>
    <property type="match status" value="1"/>
</dbReference>
<evidence type="ECO:0000256" key="2">
    <source>
        <dbReference type="ARBA" id="ARBA00022692"/>
    </source>
</evidence>
<dbReference type="PROSITE" id="PS50850">
    <property type="entry name" value="MFS"/>
    <property type="match status" value="1"/>
</dbReference>
<evidence type="ECO:0000313" key="8">
    <source>
        <dbReference type="Proteomes" id="UP000002308"/>
    </source>
</evidence>
<gene>
    <name evidence="7" type="ordered locus">YG5714_0794</name>
</gene>
<dbReference type="Pfam" id="PF07690">
    <property type="entry name" value="MFS_1"/>
    <property type="match status" value="1"/>
</dbReference>
<dbReference type="PANTHER" id="PTHR23508">
    <property type="entry name" value="CARBOXYLIC ACID TRANSPORTER PROTEIN HOMOLOG"/>
    <property type="match status" value="1"/>
</dbReference>
<dbReference type="SUPFAM" id="SSF103473">
    <property type="entry name" value="MFS general substrate transporter"/>
    <property type="match status" value="1"/>
</dbReference>
<keyword evidence="3 5" id="KW-1133">Transmembrane helix</keyword>
<dbReference type="RefSeq" id="WP_012715874.1">
    <property type="nucleotide sequence ID" value="NC_012622.1"/>
</dbReference>
<dbReference type="InterPro" id="IPR036259">
    <property type="entry name" value="MFS_trans_sf"/>
</dbReference>
<dbReference type="Gene3D" id="1.20.1250.20">
    <property type="entry name" value="MFS general substrate transporter like domains"/>
    <property type="match status" value="1"/>
</dbReference>
<comment type="subcellular location">
    <subcellularLocation>
        <location evidence="1">Membrane</location>
        <topology evidence="1">Multi-pass membrane protein</topology>
    </subcellularLocation>
</comment>
<dbReference type="GO" id="GO:0005886">
    <property type="term" value="C:plasma membrane"/>
    <property type="evidence" value="ECO:0007669"/>
    <property type="project" value="TreeGrafter"/>
</dbReference>
<evidence type="ECO:0000256" key="1">
    <source>
        <dbReference type="ARBA" id="ARBA00004141"/>
    </source>
</evidence>
<name>C3NC71_SACI7</name>
<dbReference type="Proteomes" id="UP000002308">
    <property type="component" value="Chromosome"/>
</dbReference>
<dbReference type="EMBL" id="CP001403">
    <property type="protein sequence ID" value="ACP45079.1"/>
    <property type="molecule type" value="Genomic_DNA"/>
</dbReference>
<dbReference type="GO" id="GO:0046943">
    <property type="term" value="F:carboxylic acid transmembrane transporter activity"/>
    <property type="evidence" value="ECO:0007669"/>
    <property type="project" value="TreeGrafter"/>
</dbReference>
<organism evidence="7 8">
    <name type="scientific">Saccharolobus islandicus (strain Y.G.57.14 / Yellowstone #1)</name>
    <name type="common">Sulfolobus islandicus</name>
    <dbReference type="NCBI Taxonomy" id="439386"/>
    <lineage>
        <taxon>Archaea</taxon>
        <taxon>Thermoproteota</taxon>
        <taxon>Thermoprotei</taxon>
        <taxon>Sulfolobales</taxon>
        <taxon>Sulfolobaceae</taxon>
        <taxon>Saccharolobus</taxon>
    </lineage>
</organism>
<evidence type="ECO:0000256" key="5">
    <source>
        <dbReference type="SAM" id="Phobius"/>
    </source>
</evidence>
<feature type="transmembrane region" description="Helical" evidence="5">
    <location>
        <begin position="78"/>
        <end position="98"/>
    </location>
</feature>
<evidence type="ECO:0000313" key="7">
    <source>
        <dbReference type="EMBL" id="ACP45079.1"/>
    </source>
</evidence>
<protein>
    <recommendedName>
        <fullName evidence="6">Major facilitator superfamily (MFS) profile domain-containing protein</fullName>
    </recommendedName>
</protein>
<dbReference type="GeneID" id="7806973"/>
<evidence type="ECO:0000256" key="3">
    <source>
        <dbReference type="ARBA" id="ARBA00022989"/>
    </source>
</evidence>
<proteinExistence type="predicted"/>
<dbReference type="AlphaFoldDB" id="C3NC71"/>
<reference evidence="7 8" key="1">
    <citation type="journal article" date="2009" name="Proc. Natl. Acad. Sci. U.S.A.">
        <title>Biogeography of the Sulfolobus islandicus pan-genome.</title>
        <authorList>
            <person name="Reno M.L."/>
            <person name="Held N.L."/>
            <person name="Fields C.J."/>
            <person name="Burke P.V."/>
            <person name="Whitaker R.J."/>
        </authorList>
    </citation>
    <scope>NUCLEOTIDE SEQUENCE [LARGE SCALE GENOMIC DNA]</scope>
    <source>
        <strain evidence="8">Y.G.57.14 / Yellowstone #1</strain>
    </source>
</reference>
<accession>C3NC71</accession>
<keyword evidence="4 5" id="KW-0472">Membrane</keyword>
<evidence type="ECO:0000256" key="4">
    <source>
        <dbReference type="ARBA" id="ARBA00023136"/>
    </source>
</evidence>
<feature type="transmembrane region" description="Helical" evidence="5">
    <location>
        <begin position="104"/>
        <end position="125"/>
    </location>
</feature>
<dbReference type="KEGG" id="siy:YG5714_0794"/>
<keyword evidence="2 5" id="KW-0812">Transmembrane</keyword>
<feature type="transmembrane region" description="Helical" evidence="5">
    <location>
        <begin position="12"/>
        <end position="34"/>
    </location>
</feature>
<dbReference type="HOGENOM" id="CLU_1149853_0_0_2"/>
<feature type="transmembrane region" description="Helical" evidence="5">
    <location>
        <begin position="46"/>
        <end position="66"/>
    </location>
</feature>
<evidence type="ECO:0000259" key="6">
    <source>
        <dbReference type="PROSITE" id="PS50850"/>
    </source>
</evidence>